<feature type="domain" description="DUF4283" evidence="2">
    <location>
        <begin position="106"/>
        <end position="170"/>
    </location>
</feature>
<evidence type="ECO:0000313" key="4">
    <source>
        <dbReference type="Proteomes" id="UP001396334"/>
    </source>
</evidence>
<comment type="caution">
    <text evidence="3">The sequence shown here is derived from an EMBL/GenBank/DDBJ whole genome shotgun (WGS) entry which is preliminary data.</text>
</comment>
<keyword evidence="4" id="KW-1185">Reference proteome</keyword>
<evidence type="ECO:0000313" key="3">
    <source>
        <dbReference type="EMBL" id="KAK9028213.1"/>
    </source>
</evidence>
<protein>
    <recommendedName>
        <fullName evidence="2">DUF4283 domain-containing protein</fullName>
    </recommendedName>
</protein>
<dbReference type="Pfam" id="PF14111">
    <property type="entry name" value="DUF4283"/>
    <property type="match status" value="1"/>
</dbReference>
<name>A0ABR2SSG1_9ROSI</name>
<reference evidence="3 4" key="1">
    <citation type="journal article" date="2024" name="G3 (Bethesda)">
        <title>Genome assembly of Hibiscus sabdariffa L. provides insights into metabolisms of medicinal natural products.</title>
        <authorList>
            <person name="Kim T."/>
        </authorList>
    </citation>
    <scope>NUCLEOTIDE SEQUENCE [LARGE SCALE GENOMIC DNA]</scope>
    <source>
        <strain evidence="3">TK-2024</strain>
        <tissue evidence="3">Old leaves</tissue>
    </source>
</reference>
<evidence type="ECO:0000259" key="2">
    <source>
        <dbReference type="Pfam" id="PF14111"/>
    </source>
</evidence>
<accession>A0ABR2SSG1</accession>
<dbReference type="EMBL" id="JBBPBN010000012">
    <property type="protein sequence ID" value="KAK9028213.1"/>
    <property type="molecule type" value="Genomic_DNA"/>
</dbReference>
<gene>
    <name evidence="3" type="ORF">V6N11_068023</name>
</gene>
<sequence>MENFTELNNFPQNPRKHRRLDDEPTDTDNPRGTDPTVPLTNAAPSEQRIPSYRDKLTGTSRMPAEEEEILDEDDFEILEGDVKRSVVDGIINIDFSTRVQDLAVKSLDRTIVVKLLGRRIGFNTLRGKLYELWKPSQPFRLMDIENDYFLVTFKAHSDFLNAIAGGPWTIL</sequence>
<dbReference type="Proteomes" id="UP001396334">
    <property type="component" value="Unassembled WGS sequence"/>
</dbReference>
<feature type="compositionally biased region" description="Polar residues" evidence="1">
    <location>
        <begin position="1"/>
        <end position="12"/>
    </location>
</feature>
<organism evidence="3 4">
    <name type="scientific">Hibiscus sabdariffa</name>
    <name type="common">roselle</name>
    <dbReference type="NCBI Taxonomy" id="183260"/>
    <lineage>
        <taxon>Eukaryota</taxon>
        <taxon>Viridiplantae</taxon>
        <taxon>Streptophyta</taxon>
        <taxon>Embryophyta</taxon>
        <taxon>Tracheophyta</taxon>
        <taxon>Spermatophyta</taxon>
        <taxon>Magnoliopsida</taxon>
        <taxon>eudicotyledons</taxon>
        <taxon>Gunneridae</taxon>
        <taxon>Pentapetalae</taxon>
        <taxon>rosids</taxon>
        <taxon>malvids</taxon>
        <taxon>Malvales</taxon>
        <taxon>Malvaceae</taxon>
        <taxon>Malvoideae</taxon>
        <taxon>Hibiscus</taxon>
    </lineage>
</organism>
<feature type="region of interest" description="Disordered" evidence="1">
    <location>
        <begin position="1"/>
        <end position="62"/>
    </location>
</feature>
<evidence type="ECO:0000256" key="1">
    <source>
        <dbReference type="SAM" id="MobiDB-lite"/>
    </source>
</evidence>
<proteinExistence type="predicted"/>
<dbReference type="InterPro" id="IPR025558">
    <property type="entry name" value="DUF4283"/>
</dbReference>